<feature type="transmembrane region" description="Helical" evidence="1">
    <location>
        <begin position="203"/>
        <end position="225"/>
    </location>
</feature>
<name>A0A8X8D638_POPTO</name>
<keyword evidence="1" id="KW-0472">Membrane</keyword>
<feature type="transmembrane region" description="Helical" evidence="1">
    <location>
        <begin position="138"/>
        <end position="163"/>
    </location>
</feature>
<sequence length="265" mass="28901">MADQEPEVINGVEASKKRGDKCDQEIDLYTVIYRVIVMILYPDPGSSSSSTSLLQRIKIGLSENLPLLGEGFRNSGKKLLQWTQRGSPLRALLVISDSTNHMALYDLVEYVFCTSQALPARLITVDWNLKEINIVGTIALLSLTGVLVFMLFFLAATFNAIVISLLMSLAAAGGFLALFFAFLTAIYIGALSVAVFVISTATISATVAVLIVTGWIGFFWTVWLVTKKSIGVAKHSLTVTGSTISAYSSSRHAKHRYIEPNELKT</sequence>
<evidence type="ECO:0000256" key="1">
    <source>
        <dbReference type="SAM" id="Phobius"/>
    </source>
</evidence>
<gene>
    <name evidence="2" type="ORF">POTOM_015414</name>
</gene>
<dbReference type="PANTHER" id="PTHR35508:SF1">
    <property type="entry name" value="VOLTAGE-DEPENDENT L-TYPE CALCIUM CHANNEL SUBUNIT"/>
    <property type="match status" value="1"/>
</dbReference>
<dbReference type="EMBL" id="JAAWWB010000007">
    <property type="protein sequence ID" value="KAG6779047.1"/>
    <property type="molecule type" value="Genomic_DNA"/>
</dbReference>
<keyword evidence="3" id="KW-1185">Reference proteome</keyword>
<keyword evidence="1" id="KW-0812">Transmembrane</keyword>
<evidence type="ECO:0008006" key="4">
    <source>
        <dbReference type="Google" id="ProtNLM"/>
    </source>
</evidence>
<dbReference type="PANTHER" id="PTHR35508">
    <property type="entry name" value="VOLTAGE-DEPENDENT L-TYPE CALCIUM CHANNEL SUBUNIT"/>
    <property type="match status" value="1"/>
</dbReference>
<feature type="transmembrane region" description="Helical" evidence="1">
    <location>
        <begin position="175"/>
        <end position="197"/>
    </location>
</feature>
<keyword evidence="1" id="KW-1133">Transmembrane helix</keyword>
<dbReference type="Proteomes" id="UP000886885">
    <property type="component" value="Chromosome 4A"/>
</dbReference>
<organism evidence="2 3">
    <name type="scientific">Populus tomentosa</name>
    <name type="common">Chinese white poplar</name>
    <dbReference type="NCBI Taxonomy" id="118781"/>
    <lineage>
        <taxon>Eukaryota</taxon>
        <taxon>Viridiplantae</taxon>
        <taxon>Streptophyta</taxon>
        <taxon>Embryophyta</taxon>
        <taxon>Tracheophyta</taxon>
        <taxon>Spermatophyta</taxon>
        <taxon>Magnoliopsida</taxon>
        <taxon>eudicotyledons</taxon>
        <taxon>Gunneridae</taxon>
        <taxon>Pentapetalae</taxon>
        <taxon>rosids</taxon>
        <taxon>fabids</taxon>
        <taxon>Malpighiales</taxon>
        <taxon>Salicaceae</taxon>
        <taxon>Saliceae</taxon>
        <taxon>Populus</taxon>
    </lineage>
</organism>
<comment type="caution">
    <text evidence="2">The sequence shown here is derived from an EMBL/GenBank/DDBJ whole genome shotgun (WGS) entry which is preliminary data.</text>
</comment>
<proteinExistence type="predicted"/>
<reference evidence="2" key="1">
    <citation type="journal article" date="2020" name="bioRxiv">
        <title>Hybrid origin of Populus tomentosa Carr. identified through genome sequencing and phylogenomic analysis.</title>
        <authorList>
            <person name="An X."/>
            <person name="Gao K."/>
            <person name="Chen Z."/>
            <person name="Li J."/>
            <person name="Yang X."/>
            <person name="Yang X."/>
            <person name="Zhou J."/>
            <person name="Guo T."/>
            <person name="Zhao T."/>
            <person name="Huang S."/>
            <person name="Miao D."/>
            <person name="Khan W.U."/>
            <person name="Rao P."/>
            <person name="Ye M."/>
            <person name="Lei B."/>
            <person name="Liao W."/>
            <person name="Wang J."/>
            <person name="Ji L."/>
            <person name="Li Y."/>
            <person name="Guo B."/>
            <person name="Mustafa N.S."/>
            <person name="Li S."/>
            <person name="Yun Q."/>
            <person name="Keller S.R."/>
            <person name="Mao J."/>
            <person name="Zhang R."/>
            <person name="Strauss S.H."/>
        </authorList>
    </citation>
    <scope>NUCLEOTIDE SEQUENCE</scope>
    <source>
        <strain evidence="2">GM15</strain>
        <tissue evidence="2">Leaf</tissue>
    </source>
</reference>
<protein>
    <recommendedName>
        <fullName evidence="4">Transmembrane protein</fullName>
    </recommendedName>
</protein>
<evidence type="ECO:0000313" key="3">
    <source>
        <dbReference type="Proteomes" id="UP000886885"/>
    </source>
</evidence>
<evidence type="ECO:0000313" key="2">
    <source>
        <dbReference type="EMBL" id="KAG6779047.1"/>
    </source>
</evidence>
<accession>A0A8X8D638</accession>
<dbReference type="AlphaFoldDB" id="A0A8X8D638"/>
<dbReference type="OrthoDB" id="1925129at2759"/>